<keyword evidence="2" id="KW-1185">Reference proteome</keyword>
<evidence type="ECO:0000313" key="1">
    <source>
        <dbReference type="EMBL" id="VWX34694.1"/>
    </source>
</evidence>
<dbReference type="Proteomes" id="UP000439752">
    <property type="component" value="Unassembled WGS sequence"/>
</dbReference>
<name>A0A653I7B6_9BACL</name>
<sequence length="26" mass="2947">MSKESYVYALRAKKEKVNAIPSASYI</sequence>
<evidence type="ECO:0000313" key="2">
    <source>
        <dbReference type="Proteomes" id="UP000439752"/>
    </source>
</evidence>
<protein>
    <submittedName>
        <fullName evidence="1">Uncharacterized protein</fullName>
    </submittedName>
</protein>
<organism evidence="1 2">
    <name type="scientific">Exiguobacterium oxidotolerans</name>
    <dbReference type="NCBI Taxonomy" id="223958"/>
    <lineage>
        <taxon>Bacteria</taxon>
        <taxon>Bacillati</taxon>
        <taxon>Bacillota</taxon>
        <taxon>Bacilli</taxon>
        <taxon>Bacillales</taxon>
        <taxon>Bacillales Family XII. Incertae Sedis</taxon>
        <taxon>Exiguobacterium</taxon>
    </lineage>
</organism>
<gene>
    <name evidence="1" type="ORF">EXIGUO9Y_190107</name>
</gene>
<dbReference type="AlphaFoldDB" id="A0A653I7B6"/>
<reference evidence="1 2" key="1">
    <citation type="submission" date="2019-10" db="EMBL/GenBank/DDBJ databases">
        <authorList>
            <person name="Karimi E."/>
        </authorList>
    </citation>
    <scope>NUCLEOTIDE SEQUENCE [LARGE SCALE GENOMIC DNA]</scope>
    <source>
        <strain evidence="1">Exiguobacterium sp. 9Y</strain>
    </source>
</reference>
<proteinExistence type="predicted"/>
<dbReference type="EMBL" id="CABWKQ010000011">
    <property type="protein sequence ID" value="VWX34694.1"/>
    <property type="molecule type" value="Genomic_DNA"/>
</dbReference>
<accession>A0A653I7B6</accession>